<evidence type="ECO:0000256" key="11">
    <source>
        <dbReference type="SAM" id="Coils"/>
    </source>
</evidence>
<feature type="region of interest" description="Disordered" evidence="12">
    <location>
        <begin position="1"/>
        <end position="131"/>
    </location>
</feature>
<dbReference type="Pfam" id="PF00271">
    <property type="entry name" value="Helicase_C"/>
    <property type="match status" value="1"/>
</dbReference>
<evidence type="ECO:0000256" key="8">
    <source>
        <dbReference type="ARBA" id="ARBA00023125"/>
    </source>
</evidence>
<evidence type="ECO:0000256" key="3">
    <source>
        <dbReference type="ARBA" id="ARBA00022801"/>
    </source>
</evidence>
<dbReference type="EMBL" id="HBIZ01028591">
    <property type="protein sequence ID" value="CAE0765563.1"/>
    <property type="molecule type" value="Transcribed_RNA"/>
</dbReference>
<gene>
    <name evidence="16" type="ORF">PCAR00345_LOCUS18175</name>
</gene>
<feature type="domain" description="Bromo" evidence="13">
    <location>
        <begin position="895"/>
        <end position="964"/>
    </location>
</feature>
<keyword evidence="9" id="KW-0539">Nucleus</keyword>
<keyword evidence="8" id="KW-0238">DNA-binding</keyword>
<feature type="region of interest" description="Disordered" evidence="12">
    <location>
        <begin position="186"/>
        <end position="225"/>
    </location>
</feature>
<keyword evidence="2" id="KW-0547">Nucleotide-binding</keyword>
<dbReference type="Pfam" id="PF00439">
    <property type="entry name" value="Bromodomain"/>
    <property type="match status" value="1"/>
</dbReference>
<dbReference type="PANTHER" id="PTHR10799">
    <property type="entry name" value="SNF2/RAD54 HELICASE FAMILY"/>
    <property type="match status" value="1"/>
</dbReference>
<evidence type="ECO:0000256" key="4">
    <source>
        <dbReference type="ARBA" id="ARBA00022806"/>
    </source>
</evidence>
<evidence type="ECO:0000256" key="7">
    <source>
        <dbReference type="ARBA" id="ARBA00023117"/>
    </source>
</evidence>
<dbReference type="SMART" id="SM00297">
    <property type="entry name" value="BROMO"/>
    <property type="match status" value="1"/>
</dbReference>
<dbReference type="Gene3D" id="3.40.50.10810">
    <property type="entry name" value="Tandem AAA-ATPase domain"/>
    <property type="match status" value="1"/>
</dbReference>
<dbReference type="GO" id="GO:0005524">
    <property type="term" value="F:ATP binding"/>
    <property type="evidence" value="ECO:0007669"/>
    <property type="project" value="UniProtKB-KW"/>
</dbReference>
<keyword evidence="4" id="KW-0347">Helicase</keyword>
<feature type="compositionally biased region" description="Polar residues" evidence="12">
    <location>
        <begin position="14"/>
        <end position="23"/>
    </location>
</feature>
<protein>
    <submittedName>
        <fullName evidence="16">Uncharacterized protein</fullName>
    </submittedName>
</protein>
<dbReference type="Gene3D" id="3.40.50.300">
    <property type="entry name" value="P-loop containing nucleotide triphosphate hydrolases"/>
    <property type="match status" value="1"/>
</dbReference>
<dbReference type="InterPro" id="IPR027417">
    <property type="entry name" value="P-loop_NTPase"/>
</dbReference>
<evidence type="ECO:0000256" key="1">
    <source>
        <dbReference type="ARBA" id="ARBA00004123"/>
    </source>
</evidence>
<dbReference type="GO" id="GO:0005634">
    <property type="term" value="C:nucleus"/>
    <property type="evidence" value="ECO:0007669"/>
    <property type="project" value="UniProtKB-SubCell"/>
</dbReference>
<dbReference type="InterPro" id="IPR036427">
    <property type="entry name" value="Bromodomain-like_sf"/>
</dbReference>
<dbReference type="CDD" id="cd17997">
    <property type="entry name" value="DEXHc_SMARCA1_SMARCA5"/>
    <property type="match status" value="1"/>
</dbReference>
<dbReference type="SMART" id="SM00487">
    <property type="entry name" value="DEXDc"/>
    <property type="match status" value="1"/>
</dbReference>
<sequence>MPSSTPASAGANVSYGTGASASKNVEREVGVNFGSSSASGLSAGQPEAGEPGDATDEQSSHGLSNADNVSAPMDVDAGASSGHAGMADDSSKAASNVAQSESAPSERSPAASGEVEAEAPTAAEEKTWAQRAAERKAQLAALQAQLAKEQAELDRSHAAGARERLAYLMRQTDVFAHFINPVGGGEAAARGGRRKGRMSERQEDELMVEAAQKDSSSTRLTKQPSSIAGGTMRAYQLEGLNWMIKLYEHGINGILADEMGLGKTLQTISLLAYLKEARGINGPHIVITPKSTLGNWYNEVTRWCPSLRAFKLHGDKEQRNRAKQEFLEKTGCFDVCITTYEVCISEKAALKKFVWRYLIIDEAHRIKNESSVLSQAVREFPSHFRLLITGTPLQNNLHELWAMLNFLLPDVFSSAVQFDDWFDPGEGQSDDVLHQLHKILRPFLLRRLKADVEKDLPPKREIKLLIGMTETQRKLYQDILSKNIDVLNAMAGNRTRMLNILMQLRKCANHPYLFDGIEPQPYTDGEHLVEASGKMILLDKLLKRLFAQKHRVLIFSQMTRFLDILEDYCAMRQWGYCRIDGNTPGEERDNAMQEFNAPNSPKFLFMLSTRAGGLGINLATADTVILYDSDWNPQMDLQAMARAHRIGQKQEVRVLRLITASPIEEKILATANEKLSNEAKYIEAGKFNQTSDANERREMLQRLIAQSADEDEDAGIPADADINLLLARPNAARGLTQEQEVERFREMDRERELQDAQRQVAAQSKTRLLTQEELPQWLVDAEALRQASHGAGPRDVLVGPRQRKQVSYTQELSEREFNKLLRCGPEDAGSKPQQKRERDVREKEEKPPKQARSDLPEDARGGPSMRPSSELEQSSPTEMETIKKLINTVANASRNKRRLAALFLRLPSEDEAPGYFTEISRPISLAEMREKTRKGNYSLDQLDADMKQMVKNAQKYNDTHSQVHHDASTLFKVYEEARSKYTR</sequence>
<keyword evidence="6" id="KW-0156">Chromatin regulator</keyword>
<comment type="subcellular location">
    <subcellularLocation>
        <location evidence="1">Nucleus</location>
    </subcellularLocation>
</comment>
<dbReference type="FunFam" id="3.40.50.10810:FF:000005">
    <property type="entry name" value="Photoperiod-independent early flowering 1"/>
    <property type="match status" value="1"/>
</dbReference>
<feature type="compositionally biased region" description="Low complexity" evidence="12">
    <location>
        <begin position="98"/>
        <end position="122"/>
    </location>
</feature>
<feature type="domain" description="Helicase C-terminal" evidence="15">
    <location>
        <begin position="537"/>
        <end position="704"/>
    </location>
</feature>
<dbReference type="SUPFAM" id="SSF47370">
    <property type="entry name" value="Bromodomain"/>
    <property type="match status" value="1"/>
</dbReference>
<organism evidence="16">
    <name type="scientific">Chrysotila carterae</name>
    <name type="common">Marine alga</name>
    <name type="synonym">Syracosphaera carterae</name>
    <dbReference type="NCBI Taxonomy" id="13221"/>
    <lineage>
        <taxon>Eukaryota</taxon>
        <taxon>Haptista</taxon>
        <taxon>Haptophyta</taxon>
        <taxon>Prymnesiophyceae</taxon>
        <taxon>Isochrysidales</taxon>
        <taxon>Isochrysidaceae</taxon>
        <taxon>Chrysotila</taxon>
    </lineage>
</organism>
<dbReference type="InterPro" id="IPR029295">
    <property type="entry name" value="SnAC"/>
</dbReference>
<dbReference type="SMART" id="SM00490">
    <property type="entry name" value="HELICc"/>
    <property type="match status" value="1"/>
</dbReference>
<keyword evidence="11" id="KW-0175">Coiled coil</keyword>
<dbReference type="InterPro" id="IPR001650">
    <property type="entry name" value="Helicase_C-like"/>
</dbReference>
<dbReference type="Pfam" id="PF00176">
    <property type="entry name" value="SNF2-rel_dom"/>
    <property type="match status" value="1"/>
</dbReference>
<dbReference type="InterPro" id="IPR044754">
    <property type="entry name" value="Isw1/2_DEXHc"/>
</dbReference>
<dbReference type="CDD" id="cd18793">
    <property type="entry name" value="SF2_C_SNF"/>
    <property type="match status" value="1"/>
</dbReference>
<dbReference type="PROSITE" id="PS51194">
    <property type="entry name" value="HELICASE_CTER"/>
    <property type="match status" value="1"/>
</dbReference>
<feature type="coiled-coil region" evidence="11">
    <location>
        <begin position="132"/>
        <end position="159"/>
    </location>
</feature>
<dbReference type="InterPro" id="IPR000330">
    <property type="entry name" value="SNF2_N"/>
</dbReference>
<dbReference type="Gene3D" id="1.20.920.10">
    <property type="entry name" value="Bromodomain-like"/>
    <property type="match status" value="1"/>
</dbReference>
<evidence type="ECO:0000256" key="12">
    <source>
        <dbReference type="SAM" id="MobiDB-lite"/>
    </source>
</evidence>
<dbReference type="GO" id="GO:0016787">
    <property type="term" value="F:hydrolase activity"/>
    <property type="evidence" value="ECO:0007669"/>
    <property type="project" value="UniProtKB-KW"/>
</dbReference>
<evidence type="ECO:0000256" key="10">
    <source>
        <dbReference type="PROSITE-ProRule" id="PRU00035"/>
    </source>
</evidence>
<evidence type="ECO:0000259" key="13">
    <source>
        <dbReference type="PROSITE" id="PS50014"/>
    </source>
</evidence>
<dbReference type="InterPro" id="IPR038718">
    <property type="entry name" value="SNF2-like_sf"/>
</dbReference>
<keyword evidence="7 10" id="KW-0103">Bromodomain</keyword>
<feature type="compositionally biased region" description="Polar residues" evidence="12">
    <location>
        <begin position="213"/>
        <end position="225"/>
    </location>
</feature>
<dbReference type="Pfam" id="PF14619">
    <property type="entry name" value="SnAC"/>
    <property type="match status" value="1"/>
</dbReference>
<dbReference type="SMART" id="SM01314">
    <property type="entry name" value="SnAC"/>
    <property type="match status" value="1"/>
</dbReference>
<reference evidence="16" key="1">
    <citation type="submission" date="2021-01" db="EMBL/GenBank/DDBJ databases">
        <authorList>
            <person name="Corre E."/>
            <person name="Pelletier E."/>
            <person name="Niang G."/>
            <person name="Scheremetjew M."/>
            <person name="Finn R."/>
            <person name="Kale V."/>
            <person name="Holt S."/>
            <person name="Cochrane G."/>
            <person name="Meng A."/>
            <person name="Brown T."/>
            <person name="Cohen L."/>
        </authorList>
    </citation>
    <scope>NUCLEOTIDE SEQUENCE</scope>
    <source>
        <strain evidence="16">CCMP645</strain>
    </source>
</reference>
<dbReference type="GO" id="GO:0006325">
    <property type="term" value="P:chromatin organization"/>
    <property type="evidence" value="ECO:0007669"/>
    <property type="project" value="UniProtKB-KW"/>
</dbReference>
<proteinExistence type="predicted"/>
<dbReference type="InterPro" id="IPR001487">
    <property type="entry name" value="Bromodomain"/>
</dbReference>
<dbReference type="GO" id="GO:0042393">
    <property type="term" value="F:histone binding"/>
    <property type="evidence" value="ECO:0007669"/>
    <property type="project" value="InterPro"/>
</dbReference>
<name>A0A7S4BGX6_CHRCT</name>
<dbReference type="InterPro" id="IPR014001">
    <property type="entry name" value="Helicase_ATP-bd"/>
</dbReference>
<dbReference type="PROSITE" id="PS51192">
    <property type="entry name" value="HELICASE_ATP_BIND_1"/>
    <property type="match status" value="1"/>
</dbReference>
<dbReference type="CDD" id="cd04369">
    <property type="entry name" value="Bromodomain"/>
    <property type="match status" value="1"/>
</dbReference>
<evidence type="ECO:0000256" key="5">
    <source>
        <dbReference type="ARBA" id="ARBA00022840"/>
    </source>
</evidence>
<dbReference type="GO" id="GO:0004386">
    <property type="term" value="F:helicase activity"/>
    <property type="evidence" value="ECO:0007669"/>
    <property type="project" value="UniProtKB-KW"/>
</dbReference>
<evidence type="ECO:0000313" key="16">
    <source>
        <dbReference type="EMBL" id="CAE0765563.1"/>
    </source>
</evidence>
<evidence type="ECO:0000259" key="14">
    <source>
        <dbReference type="PROSITE" id="PS51192"/>
    </source>
</evidence>
<evidence type="ECO:0000256" key="2">
    <source>
        <dbReference type="ARBA" id="ARBA00022741"/>
    </source>
</evidence>
<evidence type="ECO:0000256" key="6">
    <source>
        <dbReference type="ARBA" id="ARBA00022853"/>
    </source>
</evidence>
<dbReference type="PROSITE" id="PS50014">
    <property type="entry name" value="BROMODOMAIN_2"/>
    <property type="match status" value="1"/>
</dbReference>
<keyword evidence="3" id="KW-0378">Hydrolase</keyword>
<feature type="compositionally biased region" description="Basic and acidic residues" evidence="12">
    <location>
        <begin position="820"/>
        <end position="860"/>
    </location>
</feature>
<feature type="region of interest" description="Disordered" evidence="12">
    <location>
        <begin position="820"/>
        <end position="878"/>
    </location>
</feature>
<dbReference type="GO" id="GO:0003677">
    <property type="term" value="F:DNA binding"/>
    <property type="evidence" value="ECO:0007669"/>
    <property type="project" value="UniProtKB-KW"/>
</dbReference>
<accession>A0A7S4BGX6</accession>
<dbReference type="SUPFAM" id="SSF52540">
    <property type="entry name" value="P-loop containing nucleoside triphosphate hydrolases"/>
    <property type="match status" value="2"/>
</dbReference>
<feature type="compositionally biased region" description="Low complexity" evidence="12">
    <location>
        <begin position="34"/>
        <end position="44"/>
    </location>
</feature>
<dbReference type="AlphaFoldDB" id="A0A7S4BGX6"/>
<feature type="domain" description="Helicase ATP-binding" evidence="14">
    <location>
        <begin position="244"/>
        <end position="410"/>
    </location>
</feature>
<dbReference type="InterPro" id="IPR049730">
    <property type="entry name" value="SNF2/RAD54-like_C"/>
</dbReference>
<keyword evidence="5" id="KW-0067">ATP-binding</keyword>
<feature type="compositionally biased region" description="Polar residues" evidence="12">
    <location>
        <begin position="866"/>
        <end position="878"/>
    </location>
</feature>
<evidence type="ECO:0000259" key="15">
    <source>
        <dbReference type="PROSITE" id="PS51194"/>
    </source>
</evidence>
<evidence type="ECO:0000256" key="9">
    <source>
        <dbReference type="ARBA" id="ARBA00023242"/>
    </source>
</evidence>